<comment type="similarity">
    <text evidence="2">Belongs to the 2H phosphoesterase superfamily. ThpR family.</text>
</comment>
<feature type="active site" description="Proton acceptor" evidence="2">
    <location>
        <position position="119"/>
    </location>
</feature>
<gene>
    <name evidence="3" type="primary">ligT</name>
    <name evidence="4" type="synonym">thpR</name>
    <name evidence="3" type="ORF">JL2886_03036</name>
    <name evidence="4" type="ORF">PXK24_06740</name>
</gene>
<sequence length="185" mass="20808">MRSFVGLSLPEEAILALETLQEEIPVGRVVPGGNLHLTLAFLDDQPDFALQLLHEELTRIAAVPLRLRITGLDLFGGRMPRILFAAVAPDPGLSRLRDQVRRAAERAEIDLPRERFRPHITLARFPRLMPEHRAQRLGAFLQAQGDFSLPEMQIDRMALFRSTLTPDGARYEVLADYPLEDPAPS</sequence>
<keyword evidence="1 2" id="KW-0378">Hydrolase</keyword>
<dbReference type="NCBIfam" id="TIGR02258">
    <property type="entry name" value="2_5_ligase"/>
    <property type="match status" value="1"/>
</dbReference>
<dbReference type="EMBL" id="JARCJK010000002">
    <property type="protein sequence ID" value="MDE4165384.1"/>
    <property type="molecule type" value="Genomic_DNA"/>
</dbReference>
<evidence type="ECO:0000313" key="4">
    <source>
        <dbReference type="EMBL" id="MDE4165384.1"/>
    </source>
</evidence>
<evidence type="ECO:0000313" key="6">
    <source>
        <dbReference type="Proteomes" id="UP001218364"/>
    </source>
</evidence>
<dbReference type="Proteomes" id="UP000092565">
    <property type="component" value="Chromosome"/>
</dbReference>
<accession>A0A1B0ZUU0</accession>
<evidence type="ECO:0000313" key="3">
    <source>
        <dbReference type="EMBL" id="ANP37922.1"/>
    </source>
</evidence>
<dbReference type="InterPro" id="IPR009097">
    <property type="entry name" value="Cyclic_Pdiesterase"/>
</dbReference>
<dbReference type="Pfam" id="PF13563">
    <property type="entry name" value="2_5_RNA_ligase2"/>
    <property type="match status" value="1"/>
</dbReference>
<dbReference type="Gene3D" id="3.90.1140.10">
    <property type="entry name" value="Cyclic phosphodiesterase"/>
    <property type="match status" value="1"/>
</dbReference>
<keyword evidence="3" id="KW-0436">Ligase</keyword>
<dbReference type="EC" id="3.1.4.58" evidence="2"/>
<evidence type="ECO:0000256" key="2">
    <source>
        <dbReference type="HAMAP-Rule" id="MF_01940"/>
    </source>
</evidence>
<dbReference type="HAMAP" id="MF_01940">
    <property type="entry name" value="RNA_CPDase"/>
    <property type="match status" value="1"/>
</dbReference>
<dbReference type="AlphaFoldDB" id="A0A1B0ZUU0"/>
<comment type="function">
    <text evidence="2">Hydrolyzes RNA 2',3'-cyclic phosphodiester to an RNA 2'-phosphomonoester.</text>
</comment>
<comment type="catalytic activity">
    <reaction evidence="2">
        <text>a 3'-end 2',3'-cyclophospho-ribonucleotide-RNA + H2O = a 3'-end 2'-phospho-ribonucleotide-RNA + H(+)</text>
        <dbReference type="Rhea" id="RHEA:11828"/>
        <dbReference type="Rhea" id="RHEA-COMP:10464"/>
        <dbReference type="Rhea" id="RHEA-COMP:17353"/>
        <dbReference type="ChEBI" id="CHEBI:15377"/>
        <dbReference type="ChEBI" id="CHEBI:15378"/>
        <dbReference type="ChEBI" id="CHEBI:83064"/>
        <dbReference type="ChEBI" id="CHEBI:173113"/>
        <dbReference type="EC" id="3.1.4.58"/>
    </reaction>
</comment>
<dbReference type="GO" id="GO:0004113">
    <property type="term" value="F:2',3'-cyclic-nucleotide 3'-phosphodiesterase activity"/>
    <property type="evidence" value="ECO:0007669"/>
    <property type="project" value="InterPro"/>
</dbReference>
<dbReference type="PANTHER" id="PTHR35561">
    <property type="entry name" value="RNA 2',3'-CYCLIC PHOSPHODIESTERASE"/>
    <property type="match status" value="1"/>
</dbReference>
<feature type="active site" description="Proton donor" evidence="2">
    <location>
        <position position="36"/>
    </location>
</feature>
<dbReference type="RefSeq" id="WP_065272671.1">
    <property type="nucleotide sequence ID" value="NZ_CP015124.1"/>
</dbReference>
<evidence type="ECO:0000313" key="5">
    <source>
        <dbReference type="Proteomes" id="UP000092565"/>
    </source>
</evidence>
<protein>
    <recommendedName>
        <fullName evidence="2">RNA 2',3'-cyclic phosphodiesterase</fullName>
        <shortName evidence="2">RNA 2',3'-CPDase</shortName>
        <ecNumber evidence="2">3.1.4.58</ecNumber>
    </recommendedName>
</protein>
<reference evidence="3 5" key="1">
    <citation type="submission" date="2016-04" db="EMBL/GenBank/DDBJ databases">
        <authorList>
            <person name="Evans L.H."/>
            <person name="Alamgir A."/>
            <person name="Owens N."/>
            <person name="Weber N.D."/>
            <person name="Virtaneva K."/>
            <person name="Barbian K."/>
            <person name="Babar A."/>
            <person name="Rosenke K."/>
        </authorList>
    </citation>
    <scope>NUCLEOTIDE SEQUENCE [LARGE SCALE GENOMIC DNA]</scope>
    <source>
        <strain evidence="3 5">JL2886</strain>
    </source>
</reference>
<dbReference type="SUPFAM" id="SSF55144">
    <property type="entry name" value="LigT-like"/>
    <property type="match status" value="1"/>
</dbReference>
<organism evidence="3 5">
    <name type="scientific">Phaeobacter gallaeciensis</name>
    <dbReference type="NCBI Taxonomy" id="60890"/>
    <lineage>
        <taxon>Bacteria</taxon>
        <taxon>Pseudomonadati</taxon>
        <taxon>Pseudomonadota</taxon>
        <taxon>Alphaproteobacteria</taxon>
        <taxon>Rhodobacterales</taxon>
        <taxon>Roseobacteraceae</taxon>
        <taxon>Phaeobacter</taxon>
    </lineage>
</organism>
<proteinExistence type="inferred from homology"/>
<reference evidence="4 6" key="2">
    <citation type="submission" date="2023-02" db="EMBL/GenBank/DDBJ databases">
        <title>Population genomics of bacteria associated with diatom.</title>
        <authorList>
            <person name="Xie J."/>
            <person name="Wang H."/>
        </authorList>
    </citation>
    <scope>NUCLEOTIDE SEQUENCE [LARGE SCALE GENOMIC DNA]</scope>
    <source>
        <strain evidence="4 6">PT47_8</strain>
    </source>
</reference>
<evidence type="ECO:0000256" key="1">
    <source>
        <dbReference type="ARBA" id="ARBA00022801"/>
    </source>
</evidence>
<dbReference type="Proteomes" id="UP001218364">
    <property type="component" value="Unassembled WGS sequence"/>
</dbReference>
<keyword evidence="5" id="KW-1185">Reference proteome</keyword>
<dbReference type="GO" id="GO:0008664">
    <property type="term" value="F:RNA 2',3'-cyclic 3'-phosphodiesterase activity"/>
    <property type="evidence" value="ECO:0007669"/>
    <property type="project" value="UniProtKB-EC"/>
</dbReference>
<dbReference type="GO" id="GO:0016874">
    <property type="term" value="F:ligase activity"/>
    <property type="evidence" value="ECO:0007669"/>
    <property type="project" value="UniProtKB-KW"/>
</dbReference>
<name>A0A1B0ZUU0_9RHOB</name>
<dbReference type="OrthoDB" id="9793819at2"/>
<feature type="short sequence motif" description="HXTX 1" evidence="2">
    <location>
        <begin position="36"/>
        <end position="39"/>
    </location>
</feature>
<dbReference type="EMBL" id="CP015124">
    <property type="protein sequence ID" value="ANP37922.1"/>
    <property type="molecule type" value="Genomic_DNA"/>
</dbReference>
<dbReference type="InterPro" id="IPR004175">
    <property type="entry name" value="RNA_CPDase"/>
</dbReference>
<feature type="short sequence motif" description="HXTX 2" evidence="2">
    <location>
        <begin position="119"/>
        <end position="122"/>
    </location>
</feature>
<dbReference type="PATRIC" id="fig|60890.4.peg.2960"/>
<dbReference type="PANTHER" id="PTHR35561:SF1">
    <property type="entry name" value="RNA 2',3'-CYCLIC PHOSPHODIESTERASE"/>
    <property type="match status" value="1"/>
</dbReference>